<dbReference type="Gene3D" id="3.10.120.10">
    <property type="entry name" value="Cytochrome b5-like heme/steroid binding domain"/>
    <property type="match status" value="1"/>
</dbReference>
<evidence type="ECO:0000313" key="1">
    <source>
        <dbReference type="EMBL" id="KDO61159.1"/>
    </source>
</evidence>
<dbReference type="AlphaFoldDB" id="A0A067F1A6"/>
<proteinExistence type="predicted"/>
<organism evidence="1 2">
    <name type="scientific">Citrus sinensis</name>
    <name type="common">Sweet orange</name>
    <name type="synonym">Citrus aurantium var. sinensis</name>
    <dbReference type="NCBI Taxonomy" id="2711"/>
    <lineage>
        <taxon>Eukaryota</taxon>
        <taxon>Viridiplantae</taxon>
        <taxon>Streptophyta</taxon>
        <taxon>Embryophyta</taxon>
        <taxon>Tracheophyta</taxon>
        <taxon>Spermatophyta</taxon>
        <taxon>Magnoliopsida</taxon>
        <taxon>eudicotyledons</taxon>
        <taxon>Gunneridae</taxon>
        <taxon>Pentapetalae</taxon>
        <taxon>rosids</taxon>
        <taxon>malvids</taxon>
        <taxon>Sapindales</taxon>
        <taxon>Rutaceae</taxon>
        <taxon>Aurantioideae</taxon>
        <taxon>Citrus</taxon>
    </lineage>
</organism>
<dbReference type="SUPFAM" id="SSF55856">
    <property type="entry name" value="Cytochrome b5-like heme/steroid binding domain"/>
    <property type="match status" value="1"/>
</dbReference>
<dbReference type="Proteomes" id="UP000027120">
    <property type="component" value="Unassembled WGS sequence"/>
</dbReference>
<dbReference type="InterPro" id="IPR036400">
    <property type="entry name" value="Cyt_B5-like_heme/steroid_sf"/>
</dbReference>
<protein>
    <submittedName>
        <fullName evidence="1">Uncharacterized protein</fullName>
    </submittedName>
</protein>
<sequence>MGGGDGKVFTLAEVSDHNNMKDCWLIINGK</sequence>
<feature type="non-terminal residue" evidence="1">
    <location>
        <position position="30"/>
    </location>
</feature>
<evidence type="ECO:0000313" key="2">
    <source>
        <dbReference type="Proteomes" id="UP000027120"/>
    </source>
</evidence>
<gene>
    <name evidence="1" type="ORF">CISIN_1g0326971mg</name>
</gene>
<dbReference type="STRING" id="2711.A0A067F1A6"/>
<name>A0A067F1A6_CITSI</name>
<keyword evidence="2" id="KW-1185">Reference proteome</keyword>
<dbReference type="EMBL" id="KK784927">
    <property type="protein sequence ID" value="KDO61159.1"/>
    <property type="molecule type" value="Genomic_DNA"/>
</dbReference>
<reference evidence="1 2" key="1">
    <citation type="submission" date="2014-04" db="EMBL/GenBank/DDBJ databases">
        <authorList>
            <consortium name="International Citrus Genome Consortium"/>
            <person name="Gmitter F."/>
            <person name="Chen C."/>
            <person name="Farmerie W."/>
            <person name="Harkins T."/>
            <person name="Desany B."/>
            <person name="Mohiuddin M."/>
            <person name="Kodira C."/>
            <person name="Borodovsky M."/>
            <person name="Lomsadze A."/>
            <person name="Burns P."/>
            <person name="Jenkins J."/>
            <person name="Prochnik S."/>
            <person name="Shu S."/>
            <person name="Chapman J."/>
            <person name="Pitluck S."/>
            <person name="Schmutz J."/>
            <person name="Rokhsar D."/>
        </authorList>
    </citation>
    <scope>NUCLEOTIDE SEQUENCE</scope>
</reference>
<accession>A0A067F1A6</accession>